<dbReference type="GeneID" id="100176726"/>
<dbReference type="HOGENOM" id="CLU_174919_0_0_1"/>
<evidence type="ECO:0000313" key="1">
    <source>
        <dbReference type="Ensembl" id="ENSCINP00000033266.1"/>
    </source>
</evidence>
<proteinExistence type="predicted"/>
<dbReference type="Proteomes" id="UP000008144">
    <property type="component" value="Chromosome 11"/>
</dbReference>
<dbReference type="RefSeq" id="XP_002129311.1">
    <property type="nucleotide sequence ID" value="XM_002129275.5"/>
</dbReference>
<protein>
    <submittedName>
        <fullName evidence="1">Uncharacterized LOC100176726</fullName>
    </submittedName>
</protein>
<reference evidence="1" key="3">
    <citation type="submission" date="2025-08" db="UniProtKB">
        <authorList>
            <consortium name="Ensembl"/>
        </authorList>
    </citation>
    <scope>IDENTIFICATION</scope>
</reference>
<accession>A0A1W2WKP1</accession>
<gene>
    <name evidence="1" type="primary">LOC100176726</name>
</gene>
<dbReference type="KEGG" id="cin:100176726"/>
<dbReference type="EMBL" id="EAAA01000767">
    <property type="status" value="NOT_ANNOTATED_CDS"/>
    <property type="molecule type" value="Genomic_DNA"/>
</dbReference>
<dbReference type="OrthoDB" id="6019768at2759"/>
<dbReference type="OMA" id="YKRECIL"/>
<reference evidence="2" key="1">
    <citation type="journal article" date="2002" name="Science">
        <title>The draft genome of Ciona intestinalis: insights into chordate and vertebrate origins.</title>
        <authorList>
            <person name="Dehal P."/>
            <person name="Satou Y."/>
            <person name="Campbell R.K."/>
            <person name="Chapman J."/>
            <person name="Degnan B."/>
            <person name="De Tomaso A."/>
            <person name="Davidson B."/>
            <person name="Di Gregorio A."/>
            <person name="Gelpke M."/>
            <person name="Goodstein D.M."/>
            <person name="Harafuji N."/>
            <person name="Hastings K.E."/>
            <person name="Ho I."/>
            <person name="Hotta K."/>
            <person name="Huang W."/>
            <person name="Kawashima T."/>
            <person name="Lemaire P."/>
            <person name="Martinez D."/>
            <person name="Meinertzhagen I.A."/>
            <person name="Necula S."/>
            <person name="Nonaka M."/>
            <person name="Putnam N."/>
            <person name="Rash S."/>
            <person name="Saiga H."/>
            <person name="Satake M."/>
            <person name="Terry A."/>
            <person name="Yamada L."/>
            <person name="Wang H.G."/>
            <person name="Awazu S."/>
            <person name="Azumi K."/>
            <person name="Boore J."/>
            <person name="Branno M."/>
            <person name="Chin-Bow S."/>
            <person name="DeSantis R."/>
            <person name="Doyle S."/>
            <person name="Francino P."/>
            <person name="Keys D.N."/>
            <person name="Haga S."/>
            <person name="Hayashi H."/>
            <person name="Hino K."/>
            <person name="Imai K.S."/>
            <person name="Inaba K."/>
            <person name="Kano S."/>
            <person name="Kobayashi K."/>
            <person name="Kobayashi M."/>
            <person name="Lee B.I."/>
            <person name="Makabe K.W."/>
            <person name="Manohar C."/>
            <person name="Matassi G."/>
            <person name="Medina M."/>
            <person name="Mochizuki Y."/>
            <person name="Mount S."/>
            <person name="Morishita T."/>
            <person name="Miura S."/>
            <person name="Nakayama A."/>
            <person name="Nishizaka S."/>
            <person name="Nomoto H."/>
            <person name="Ohta F."/>
            <person name="Oishi K."/>
            <person name="Rigoutsos I."/>
            <person name="Sano M."/>
            <person name="Sasaki A."/>
            <person name="Sasakura Y."/>
            <person name="Shoguchi E."/>
            <person name="Shin-i T."/>
            <person name="Spagnuolo A."/>
            <person name="Stainier D."/>
            <person name="Suzuki M.M."/>
            <person name="Tassy O."/>
            <person name="Takatori N."/>
            <person name="Tokuoka M."/>
            <person name="Yagi K."/>
            <person name="Yoshizaki F."/>
            <person name="Wada S."/>
            <person name="Zhang C."/>
            <person name="Hyatt P.D."/>
            <person name="Larimer F."/>
            <person name="Detter C."/>
            <person name="Doggett N."/>
            <person name="Glavina T."/>
            <person name="Hawkins T."/>
            <person name="Richardson P."/>
            <person name="Lucas S."/>
            <person name="Kohara Y."/>
            <person name="Levine M."/>
            <person name="Satoh N."/>
            <person name="Rokhsar D.S."/>
        </authorList>
    </citation>
    <scope>NUCLEOTIDE SEQUENCE [LARGE SCALE GENOMIC DNA]</scope>
</reference>
<reference evidence="1" key="2">
    <citation type="journal article" date="2008" name="Genome Biol.">
        <title>Improved genome assembly and evidence-based global gene model set for the chordate Ciona intestinalis: new insight into intron and operon populations.</title>
        <authorList>
            <person name="Satou Y."/>
            <person name="Mineta K."/>
            <person name="Ogasawara M."/>
            <person name="Sasakura Y."/>
            <person name="Shoguchi E."/>
            <person name="Ueno K."/>
            <person name="Yamada L."/>
            <person name="Matsumoto J."/>
            <person name="Wasserscheid J."/>
            <person name="Dewar K."/>
            <person name="Wiley G.B."/>
            <person name="Macmil S.L."/>
            <person name="Roe B.A."/>
            <person name="Zeller R.W."/>
            <person name="Hastings K.E."/>
            <person name="Lemaire P."/>
            <person name="Lindquist E."/>
            <person name="Endo T."/>
            <person name="Hotta K."/>
            <person name="Inaba K."/>
        </authorList>
    </citation>
    <scope>NUCLEOTIDE SEQUENCE [LARGE SCALE GENOMIC DNA]</scope>
    <source>
        <strain evidence="1">wild type</strain>
    </source>
</reference>
<reference evidence="1" key="4">
    <citation type="submission" date="2025-09" db="UniProtKB">
        <authorList>
            <consortium name="Ensembl"/>
        </authorList>
    </citation>
    <scope>IDENTIFICATION</scope>
</reference>
<dbReference type="Ensembl" id="ENSCINT00000037132.1">
    <property type="protein sequence ID" value="ENSCINP00000033266.1"/>
    <property type="gene ID" value="ENSCING00000024551.1"/>
</dbReference>
<sequence>MAGLLKSITDDKALENNMELLQQIALRASLQDEGHSIYRMIATARIGNELYQRVTGKRKIMEYKKQCIANITAFIQNNPKASNNVLKQEVENQIAIFAVNVSTISVLG</sequence>
<name>H2XUD2_CIOIN</name>
<accession>H2XUD2</accession>
<organism evidence="1 2">
    <name type="scientific">Ciona intestinalis</name>
    <name type="common">Transparent sea squirt</name>
    <name type="synonym">Ascidia intestinalis</name>
    <dbReference type="NCBI Taxonomy" id="7719"/>
    <lineage>
        <taxon>Eukaryota</taxon>
        <taxon>Metazoa</taxon>
        <taxon>Chordata</taxon>
        <taxon>Tunicata</taxon>
        <taxon>Ascidiacea</taxon>
        <taxon>Phlebobranchia</taxon>
        <taxon>Cionidae</taxon>
        <taxon>Ciona</taxon>
    </lineage>
</organism>
<keyword evidence="2" id="KW-1185">Reference proteome</keyword>
<dbReference type="AlphaFoldDB" id="H2XUD2"/>
<evidence type="ECO:0000313" key="2">
    <source>
        <dbReference type="Proteomes" id="UP000008144"/>
    </source>
</evidence>
<dbReference type="InParanoid" id="H2XUD2"/>